<feature type="compositionally biased region" description="Polar residues" evidence="1">
    <location>
        <begin position="108"/>
        <end position="127"/>
    </location>
</feature>
<dbReference type="Proteomes" id="UP000245699">
    <property type="component" value="Unassembled WGS sequence"/>
</dbReference>
<evidence type="ECO:0000313" key="2">
    <source>
        <dbReference type="EMBL" id="PVU89707.1"/>
    </source>
</evidence>
<accession>A0A2T9YBJ6</accession>
<gene>
    <name evidence="2" type="ORF">BB559_004992</name>
</gene>
<comment type="caution">
    <text evidence="2">The sequence shown here is derived from an EMBL/GenBank/DDBJ whole genome shotgun (WGS) entry which is preliminary data.</text>
</comment>
<evidence type="ECO:0000256" key="1">
    <source>
        <dbReference type="SAM" id="MobiDB-lite"/>
    </source>
</evidence>
<reference evidence="2 3" key="1">
    <citation type="journal article" date="2018" name="MBio">
        <title>Comparative Genomics Reveals the Core Gene Toolbox for the Fungus-Insect Symbiosis.</title>
        <authorList>
            <person name="Wang Y."/>
            <person name="Stata M."/>
            <person name="Wang W."/>
            <person name="Stajich J.E."/>
            <person name="White M.M."/>
            <person name="Moncalvo J.M."/>
        </authorList>
    </citation>
    <scope>NUCLEOTIDE SEQUENCE [LARGE SCALE GENOMIC DNA]</scope>
    <source>
        <strain evidence="2 3">AUS-77-4</strain>
    </source>
</reference>
<organism evidence="2 3">
    <name type="scientific">Furculomyces boomerangus</name>
    <dbReference type="NCBI Taxonomy" id="61424"/>
    <lineage>
        <taxon>Eukaryota</taxon>
        <taxon>Fungi</taxon>
        <taxon>Fungi incertae sedis</taxon>
        <taxon>Zoopagomycota</taxon>
        <taxon>Kickxellomycotina</taxon>
        <taxon>Harpellomycetes</taxon>
        <taxon>Harpellales</taxon>
        <taxon>Harpellaceae</taxon>
        <taxon>Furculomyces</taxon>
    </lineage>
</organism>
<dbReference type="AlphaFoldDB" id="A0A2T9YBJ6"/>
<protein>
    <submittedName>
        <fullName evidence="2">Uncharacterized protein</fullName>
    </submittedName>
</protein>
<feature type="region of interest" description="Disordered" evidence="1">
    <location>
        <begin position="106"/>
        <end position="127"/>
    </location>
</feature>
<name>A0A2T9YBJ6_9FUNG</name>
<dbReference type="EMBL" id="MBFT01000527">
    <property type="protein sequence ID" value="PVU89707.1"/>
    <property type="molecule type" value="Genomic_DNA"/>
</dbReference>
<keyword evidence="3" id="KW-1185">Reference proteome</keyword>
<feature type="non-terminal residue" evidence="2">
    <location>
        <position position="215"/>
    </location>
</feature>
<proteinExistence type="predicted"/>
<sequence length="215" mass="24377">MFPGQSFYSIGSSISVRRSDLSTYFHTVDVLDSQFNSTQIDSDKSSAQLSYYEKSKEKSTFSLNAQQDTLKEHKNSIDIDIYNAQISSALYLSLSEAKENSPIYQAKNIPQSPTKNKTTAPETRHSGTSLFRFCQNSDYSIYTFSTSPIDKKPNSSRIPSYRSKENINYETTNNDTNVTSLHKEKKKEETKLLLEKNKTEAFVKPTKSNGLENIT</sequence>
<evidence type="ECO:0000313" key="3">
    <source>
        <dbReference type="Proteomes" id="UP000245699"/>
    </source>
</evidence>